<dbReference type="InterPro" id="IPR000709">
    <property type="entry name" value="Leu_Ile_Val-bd"/>
</dbReference>
<dbReference type="InterPro" id="IPR028081">
    <property type="entry name" value="Leu-bd"/>
</dbReference>
<keyword evidence="8" id="KW-1185">Reference proteome</keyword>
<evidence type="ECO:0000256" key="4">
    <source>
        <dbReference type="ARBA" id="ARBA00022970"/>
    </source>
</evidence>
<accession>A0ABQ4R6H6</accession>
<dbReference type="SUPFAM" id="SSF53822">
    <property type="entry name" value="Periplasmic binding protein-like I"/>
    <property type="match status" value="1"/>
</dbReference>
<reference evidence="7" key="2">
    <citation type="submission" date="2021-08" db="EMBL/GenBank/DDBJ databases">
        <authorList>
            <person name="Tani A."/>
            <person name="Ola A."/>
            <person name="Ogura Y."/>
            <person name="Katsura K."/>
            <person name="Hayashi T."/>
        </authorList>
    </citation>
    <scope>NUCLEOTIDE SEQUENCE</scope>
    <source>
        <strain evidence="7">KCTC 52305</strain>
    </source>
</reference>
<dbReference type="InterPro" id="IPR028082">
    <property type="entry name" value="Peripla_BP_I"/>
</dbReference>
<dbReference type="PANTHER" id="PTHR47151">
    <property type="entry name" value="LEU/ILE/VAL-BINDING ABC TRANSPORTER SUBUNIT"/>
    <property type="match status" value="1"/>
</dbReference>
<gene>
    <name evidence="7" type="ORF">OPKNFCMD_6097</name>
</gene>
<keyword evidence="2" id="KW-0813">Transport</keyword>
<feature type="signal peptide" evidence="5">
    <location>
        <begin position="1"/>
        <end position="21"/>
    </location>
</feature>
<organism evidence="7 8">
    <name type="scientific">Methylobacterium crusticola</name>
    <dbReference type="NCBI Taxonomy" id="1697972"/>
    <lineage>
        <taxon>Bacteria</taxon>
        <taxon>Pseudomonadati</taxon>
        <taxon>Pseudomonadota</taxon>
        <taxon>Alphaproteobacteria</taxon>
        <taxon>Hyphomicrobiales</taxon>
        <taxon>Methylobacteriaceae</taxon>
        <taxon>Methylobacterium</taxon>
    </lineage>
</organism>
<dbReference type="Proteomes" id="UP001055167">
    <property type="component" value="Unassembled WGS sequence"/>
</dbReference>
<dbReference type="PRINTS" id="PR00337">
    <property type="entry name" value="LEUILEVALBP"/>
</dbReference>
<evidence type="ECO:0000256" key="2">
    <source>
        <dbReference type="ARBA" id="ARBA00022448"/>
    </source>
</evidence>
<comment type="similarity">
    <text evidence="1">Belongs to the leucine-binding protein family.</text>
</comment>
<comment type="caution">
    <text evidence="7">The sequence shown here is derived from an EMBL/GenBank/DDBJ whole genome shotgun (WGS) entry which is preliminary data.</text>
</comment>
<dbReference type="PANTHER" id="PTHR47151:SF2">
    <property type="entry name" value="AMINO ACID BINDING PROTEIN"/>
    <property type="match status" value="1"/>
</dbReference>
<evidence type="ECO:0000259" key="6">
    <source>
        <dbReference type="Pfam" id="PF13458"/>
    </source>
</evidence>
<keyword evidence="4" id="KW-0029">Amino-acid transport</keyword>
<name>A0ABQ4R6H6_9HYPH</name>
<dbReference type="EMBL" id="BPQH01000028">
    <property type="protein sequence ID" value="GJD53322.1"/>
    <property type="molecule type" value="Genomic_DNA"/>
</dbReference>
<dbReference type="CDD" id="cd06342">
    <property type="entry name" value="PBP1_ABC_LIVBP-like"/>
    <property type="match status" value="1"/>
</dbReference>
<protein>
    <submittedName>
        <fullName evidence="7">Leu/Ile/Val-binding protein</fullName>
    </submittedName>
</protein>
<evidence type="ECO:0000313" key="8">
    <source>
        <dbReference type="Proteomes" id="UP001055167"/>
    </source>
</evidence>
<feature type="domain" description="Leucine-binding protein" evidence="6">
    <location>
        <begin position="22"/>
        <end position="357"/>
    </location>
</feature>
<keyword evidence="3 5" id="KW-0732">Signal</keyword>
<evidence type="ECO:0000256" key="1">
    <source>
        <dbReference type="ARBA" id="ARBA00010062"/>
    </source>
</evidence>
<evidence type="ECO:0000256" key="5">
    <source>
        <dbReference type="SAM" id="SignalP"/>
    </source>
</evidence>
<dbReference type="RefSeq" id="WP_128565249.1">
    <property type="nucleotide sequence ID" value="NZ_BPQH01000028.1"/>
</dbReference>
<sequence length="364" mass="37931">MKASRLAGLLTLGLMATGARAEIVVGVVVPRTGPVAGIGDQVLNGVNAAARDINARGGVNGEAIRLEVQDDACDPKQAVSVANRIAQGRTRLVVGHVCSGASIVASDVYAENGIVMVSPASNSAKLTERGLAGIFRVCGRDDQQGQLSAAIIAERFPGRKVAILHDGAPFGRGLADATKQSLNGRGVAEALFTGITPGERDYTAVITRLKSAGIEVVYYGGYHQEMGTLVRQAAEQAYKAQWIGTSGIATKEFAAIAGPASDGVLMTFNPDPRRHAQARAVVEAFKARGTEPEGFTLYGYTALQVIAGAADAARSPDPKRVEASLKGAPIDTILGRVGFDQKGDITAPGYVVYAWKGGTFEQEP</sequence>
<evidence type="ECO:0000313" key="7">
    <source>
        <dbReference type="EMBL" id="GJD53322.1"/>
    </source>
</evidence>
<reference evidence="7" key="1">
    <citation type="journal article" date="2021" name="Front. Microbiol.">
        <title>Comprehensive Comparative Genomics and Phenotyping of Methylobacterium Species.</title>
        <authorList>
            <person name="Alessa O."/>
            <person name="Ogura Y."/>
            <person name="Fujitani Y."/>
            <person name="Takami H."/>
            <person name="Hayashi T."/>
            <person name="Sahin N."/>
            <person name="Tani A."/>
        </authorList>
    </citation>
    <scope>NUCLEOTIDE SEQUENCE</scope>
    <source>
        <strain evidence="7">KCTC 52305</strain>
    </source>
</reference>
<dbReference type="Pfam" id="PF13458">
    <property type="entry name" value="Peripla_BP_6"/>
    <property type="match status" value="1"/>
</dbReference>
<dbReference type="Gene3D" id="3.40.50.2300">
    <property type="match status" value="2"/>
</dbReference>
<proteinExistence type="inferred from homology"/>
<feature type="chain" id="PRO_5045595380" evidence="5">
    <location>
        <begin position="22"/>
        <end position="364"/>
    </location>
</feature>
<evidence type="ECO:0000256" key="3">
    <source>
        <dbReference type="ARBA" id="ARBA00022729"/>
    </source>
</evidence>